<dbReference type="EMBL" id="SJPY01000003">
    <property type="protein sequence ID" value="TWU43402.1"/>
    <property type="molecule type" value="Genomic_DNA"/>
</dbReference>
<dbReference type="PRINTS" id="PR00455">
    <property type="entry name" value="HTHTETR"/>
</dbReference>
<dbReference type="PROSITE" id="PS01081">
    <property type="entry name" value="HTH_TETR_1"/>
    <property type="match status" value="1"/>
</dbReference>
<dbReference type="Gene3D" id="1.10.10.60">
    <property type="entry name" value="Homeodomain-like"/>
    <property type="match status" value="1"/>
</dbReference>
<dbReference type="InterPro" id="IPR036271">
    <property type="entry name" value="Tet_transcr_reg_TetR-rel_C_sf"/>
</dbReference>
<dbReference type="Pfam" id="PF14246">
    <property type="entry name" value="TetR_C_7"/>
    <property type="match status" value="1"/>
</dbReference>
<dbReference type="Gene3D" id="1.10.357.10">
    <property type="entry name" value="Tetracycline Repressor, domain 2"/>
    <property type="match status" value="1"/>
</dbReference>
<keyword evidence="2 4" id="KW-0238">DNA-binding</keyword>
<dbReference type="PANTHER" id="PTHR30055:SF146">
    <property type="entry name" value="HTH-TYPE TRANSCRIPTIONAL DUAL REGULATOR CECR"/>
    <property type="match status" value="1"/>
</dbReference>
<dbReference type="InterPro" id="IPR039536">
    <property type="entry name" value="TetR_C_Proteobacteria"/>
</dbReference>
<dbReference type="SUPFAM" id="SSF46689">
    <property type="entry name" value="Homeodomain-like"/>
    <property type="match status" value="1"/>
</dbReference>
<evidence type="ECO:0000313" key="6">
    <source>
        <dbReference type="EMBL" id="TWU43402.1"/>
    </source>
</evidence>
<dbReference type="FunFam" id="1.10.10.60:FF:000141">
    <property type="entry name" value="TetR family transcriptional regulator"/>
    <property type="match status" value="1"/>
</dbReference>
<name>A0A5C6E3E7_9BACT</name>
<keyword evidence="1" id="KW-0805">Transcription regulation</keyword>
<evidence type="ECO:0000259" key="5">
    <source>
        <dbReference type="PROSITE" id="PS50977"/>
    </source>
</evidence>
<keyword evidence="3" id="KW-0804">Transcription</keyword>
<reference evidence="6 7" key="1">
    <citation type="submission" date="2019-02" db="EMBL/GenBank/DDBJ databases">
        <title>Deep-cultivation of Planctomycetes and their phenomic and genomic characterization uncovers novel biology.</title>
        <authorList>
            <person name="Wiegand S."/>
            <person name="Jogler M."/>
            <person name="Boedeker C."/>
            <person name="Pinto D."/>
            <person name="Vollmers J."/>
            <person name="Rivas-Marin E."/>
            <person name="Kohn T."/>
            <person name="Peeters S.H."/>
            <person name="Heuer A."/>
            <person name="Rast P."/>
            <person name="Oberbeckmann S."/>
            <person name="Bunk B."/>
            <person name="Jeske O."/>
            <person name="Meyerdierks A."/>
            <person name="Storesund J.E."/>
            <person name="Kallscheuer N."/>
            <person name="Luecker S."/>
            <person name="Lage O.M."/>
            <person name="Pohl T."/>
            <person name="Merkel B.J."/>
            <person name="Hornburger P."/>
            <person name="Mueller R.-W."/>
            <person name="Bruemmer F."/>
            <person name="Labrenz M."/>
            <person name="Spormann A.M."/>
            <person name="Op Den Camp H."/>
            <person name="Overmann J."/>
            <person name="Amann R."/>
            <person name="Jetten M.S.M."/>
            <person name="Mascher T."/>
            <person name="Medema M.H."/>
            <person name="Devos D.P."/>
            <person name="Kaster A.-K."/>
            <person name="Ovreas L."/>
            <person name="Rohde M."/>
            <person name="Galperin M.Y."/>
            <person name="Jogler C."/>
        </authorList>
    </citation>
    <scope>NUCLEOTIDE SEQUENCE [LARGE SCALE GENOMIC DNA]</scope>
    <source>
        <strain evidence="6 7">Q31b</strain>
    </source>
</reference>
<gene>
    <name evidence="6" type="primary">rutR</name>
    <name evidence="6" type="ORF">Q31b_24410</name>
</gene>
<dbReference type="InterPro" id="IPR050109">
    <property type="entry name" value="HTH-type_TetR-like_transc_reg"/>
</dbReference>
<organism evidence="6 7">
    <name type="scientific">Novipirellula aureliae</name>
    <dbReference type="NCBI Taxonomy" id="2527966"/>
    <lineage>
        <taxon>Bacteria</taxon>
        <taxon>Pseudomonadati</taxon>
        <taxon>Planctomycetota</taxon>
        <taxon>Planctomycetia</taxon>
        <taxon>Pirellulales</taxon>
        <taxon>Pirellulaceae</taxon>
        <taxon>Novipirellula</taxon>
    </lineage>
</organism>
<dbReference type="Pfam" id="PF00440">
    <property type="entry name" value="TetR_N"/>
    <property type="match status" value="1"/>
</dbReference>
<dbReference type="InterPro" id="IPR001647">
    <property type="entry name" value="HTH_TetR"/>
</dbReference>
<dbReference type="PROSITE" id="PS50977">
    <property type="entry name" value="HTH_TETR_2"/>
    <property type="match status" value="1"/>
</dbReference>
<dbReference type="InterPro" id="IPR023772">
    <property type="entry name" value="DNA-bd_HTH_TetR-type_CS"/>
</dbReference>
<dbReference type="Proteomes" id="UP000315471">
    <property type="component" value="Unassembled WGS sequence"/>
</dbReference>
<evidence type="ECO:0000256" key="3">
    <source>
        <dbReference type="ARBA" id="ARBA00023163"/>
    </source>
</evidence>
<keyword evidence="7" id="KW-1185">Reference proteome</keyword>
<sequence>MRMTDRKRKAILDAAVDEFVASGYDGTSMDQIATSADVSKRTVYKHFASKEELFAEIIHNLVGQIESVPEFTYDSKRSLANQLEAIALEIVQAVSDPGFLSLARVIVSRLIVAPEFSQFMSEQTARIDARLADWLQLAHSDGRVQIPQADVAAEQLMGLLLSYAFWPALLGIRRQSRGQPQQAYVKQCVKMFLSAYMQS</sequence>
<dbReference type="InterPro" id="IPR009057">
    <property type="entry name" value="Homeodomain-like_sf"/>
</dbReference>
<proteinExistence type="predicted"/>
<evidence type="ECO:0000256" key="4">
    <source>
        <dbReference type="PROSITE-ProRule" id="PRU00335"/>
    </source>
</evidence>
<evidence type="ECO:0000256" key="1">
    <source>
        <dbReference type="ARBA" id="ARBA00023015"/>
    </source>
</evidence>
<feature type="domain" description="HTH tetR-type" evidence="5">
    <location>
        <begin position="5"/>
        <end position="65"/>
    </location>
</feature>
<protein>
    <submittedName>
        <fullName evidence="6">HTH-type transcriptional regulator RutR</fullName>
    </submittedName>
</protein>
<dbReference type="GO" id="GO:0000976">
    <property type="term" value="F:transcription cis-regulatory region binding"/>
    <property type="evidence" value="ECO:0007669"/>
    <property type="project" value="TreeGrafter"/>
</dbReference>
<dbReference type="AlphaFoldDB" id="A0A5C6E3E7"/>
<dbReference type="SUPFAM" id="SSF48498">
    <property type="entry name" value="Tetracyclin repressor-like, C-terminal domain"/>
    <property type="match status" value="1"/>
</dbReference>
<evidence type="ECO:0000313" key="7">
    <source>
        <dbReference type="Proteomes" id="UP000315471"/>
    </source>
</evidence>
<evidence type="ECO:0000256" key="2">
    <source>
        <dbReference type="ARBA" id="ARBA00023125"/>
    </source>
</evidence>
<feature type="DNA-binding region" description="H-T-H motif" evidence="4">
    <location>
        <begin position="28"/>
        <end position="47"/>
    </location>
</feature>
<dbReference type="GO" id="GO:0003700">
    <property type="term" value="F:DNA-binding transcription factor activity"/>
    <property type="evidence" value="ECO:0007669"/>
    <property type="project" value="TreeGrafter"/>
</dbReference>
<accession>A0A5C6E3E7</accession>
<comment type="caution">
    <text evidence="6">The sequence shown here is derived from an EMBL/GenBank/DDBJ whole genome shotgun (WGS) entry which is preliminary data.</text>
</comment>
<dbReference type="PANTHER" id="PTHR30055">
    <property type="entry name" value="HTH-TYPE TRANSCRIPTIONAL REGULATOR RUTR"/>
    <property type="match status" value="1"/>
</dbReference>